<dbReference type="CDD" id="cd01127">
    <property type="entry name" value="TrwB_TraG_TraD_VirD4"/>
    <property type="match status" value="1"/>
</dbReference>
<dbReference type="Proteomes" id="UP001233314">
    <property type="component" value="Unassembled WGS sequence"/>
</dbReference>
<dbReference type="InterPro" id="IPR050206">
    <property type="entry name" value="FtsK/SpoIIIE/SftA"/>
</dbReference>
<dbReference type="InterPro" id="IPR008984">
    <property type="entry name" value="SMAD_FHA_dom_sf"/>
</dbReference>
<feature type="domain" description="FtsK" evidence="6">
    <location>
        <begin position="977"/>
        <end position="1168"/>
    </location>
</feature>
<organism evidence="7 8">
    <name type="scientific">Nocardioides jiangxiensis</name>
    <dbReference type="NCBI Taxonomy" id="3064524"/>
    <lineage>
        <taxon>Bacteria</taxon>
        <taxon>Bacillati</taxon>
        <taxon>Actinomycetota</taxon>
        <taxon>Actinomycetes</taxon>
        <taxon>Propionibacteriales</taxon>
        <taxon>Nocardioidaceae</taxon>
        <taxon>Nocardioides</taxon>
    </lineage>
</organism>
<dbReference type="InterPro" id="IPR002543">
    <property type="entry name" value="FtsK_dom"/>
</dbReference>
<dbReference type="Gene3D" id="3.40.50.300">
    <property type="entry name" value="P-loop containing nucleotide triphosphate hydrolases"/>
    <property type="match status" value="4"/>
</dbReference>
<dbReference type="SMART" id="SM00240">
    <property type="entry name" value="FHA"/>
    <property type="match status" value="1"/>
</dbReference>
<evidence type="ECO:0000259" key="5">
    <source>
        <dbReference type="PROSITE" id="PS50006"/>
    </source>
</evidence>
<dbReference type="InterPro" id="IPR000253">
    <property type="entry name" value="FHA_dom"/>
</dbReference>
<keyword evidence="2 4" id="KW-0547">Nucleotide-binding</keyword>
<dbReference type="InterPro" id="IPR027417">
    <property type="entry name" value="P-loop_NTPase"/>
</dbReference>
<dbReference type="CDD" id="cd00060">
    <property type="entry name" value="FHA"/>
    <property type="match status" value="1"/>
</dbReference>
<comment type="caution">
    <text evidence="7">The sequence shown here is derived from an EMBL/GenBank/DDBJ whole genome shotgun (WGS) entry which is preliminary data.</text>
</comment>
<dbReference type="Gene3D" id="2.60.200.20">
    <property type="match status" value="1"/>
</dbReference>
<gene>
    <name evidence="7" type="ORF">Q5722_05535</name>
</gene>
<evidence type="ECO:0000259" key="6">
    <source>
        <dbReference type="PROSITE" id="PS50901"/>
    </source>
</evidence>
<dbReference type="InterPro" id="IPR032030">
    <property type="entry name" value="YscD_cytoplasmic_dom"/>
</dbReference>
<feature type="binding site" evidence="4">
    <location>
        <begin position="995"/>
        <end position="1002"/>
    </location>
    <ligand>
        <name>ATP</name>
        <dbReference type="ChEBI" id="CHEBI:30616"/>
    </ligand>
</feature>
<dbReference type="PANTHER" id="PTHR22683">
    <property type="entry name" value="SPORULATION PROTEIN RELATED"/>
    <property type="match status" value="1"/>
</dbReference>
<keyword evidence="3 4" id="KW-0067">ATP-binding</keyword>
<dbReference type="PROSITE" id="PS50006">
    <property type="entry name" value="FHA_DOMAIN"/>
    <property type="match status" value="1"/>
</dbReference>
<accession>A0ABT9B3U7</accession>
<evidence type="ECO:0000256" key="1">
    <source>
        <dbReference type="ARBA" id="ARBA00022553"/>
    </source>
</evidence>
<proteinExistence type="predicted"/>
<keyword evidence="1" id="KW-0597">Phosphoprotein</keyword>
<feature type="binding site" evidence="4">
    <location>
        <begin position="671"/>
        <end position="678"/>
    </location>
    <ligand>
        <name>ATP</name>
        <dbReference type="ChEBI" id="CHEBI:30616"/>
    </ligand>
</feature>
<dbReference type="InterPro" id="IPR003593">
    <property type="entry name" value="AAA+_ATPase"/>
</dbReference>
<evidence type="ECO:0000256" key="3">
    <source>
        <dbReference type="ARBA" id="ARBA00022840"/>
    </source>
</evidence>
<dbReference type="EMBL" id="JAUQTA010000001">
    <property type="protein sequence ID" value="MDO7867828.1"/>
    <property type="molecule type" value="Genomic_DNA"/>
</dbReference>
<dbReference type="RefSeq" id="WP_305027210.1">
    <property type="nucleotide sequence ID" value="NZ_JAUQTA010000001.1"/>
</dbReference>
<feature type="domain" description="FtsK" evidence="6">
    <location>
        <begin position="653"/>
        <end position="841"/>
    </location>
</feature>
<evidence type="ECO:0000313" key="7">
    <source>
        <dbReference type="EMBL" id="MDO7867828.1"/>
    </source>
</evidence>
<dbReference type="Pfam" id="PF01580">
    <property type="entry name" value="FtsK_SpoIIIE"/>
    <property type="match status" value="2"/>
</dbReference>
<evidence type="ECO:0000256" key="2">
    <source>
        <dbReference type="ARBA" id="ARBA00022741"/>
    </source>
</evidence>
<evidence type="ECO:0000313" key="8">
    <source>
        <dbReference type="Proteomes" id="UP001233314"/>
    </source>
</evidence>
<dbReference type="SUPFAM" id="SSF49879">
    <property type="entry name" value="SMAD/FHA domain"/>
    <property type="match status" value="1"/>
</dbReference>
<protein>
    <submittedName>
        <fullName evidence="7">FtsK/SpoIIIE domain-containing protein</fullName>
    </submittedName>
</protein>
<sequence length="1452" mass="154253">MKLKFTLRRPGGSATDLVAHLDATATIGDLANHLAASDPQGGRVSDRAVTLALADHGRLLDPTLHVGEAGLASGVTLTLAPASDRYSAATVQNAAAKLKVVAGPDAGREFPLAVGSVMIGREADCDIVLSDPLVSRRHVRVNVSDVIEVIDQGSANGLHIDGDPSVRAILGPTDRVRVGDTEFTVTQLVTPAQTAGQVDFIRSPVVLKVHEGHTFDVVEAPEKPSPRKLSPIIYVAPLLMGPLLYLVTHRVSALIFIVMSPLMATLSVIESRISAKREWRNLQAQFASELAALAAHIDGVQAEEVASRLAEHPSVVDCTEAVRELGPLVWSRRPDQPRFAELRLGVGALATRSSFATARVGRAPYELVQQYEDLVEEHRLVGGVPVVGVLGETAIGVAGPRQRLLEVVRALMVQAVTLHAPSELVVTGFLAAENAADWSWMTWLPHTMPASSPLSCDHLASTPVGTGTLLAELESLLESRTGARTDEEKRPAVVVLVEPGTTADHARLVHLAERGPELGVHVIWLATSARTLPAACRVFLELIPSDGTSHVGFVVEGDTVSPVTAEGLDAASAMTVARTLAPVVDAGARSEDASDLPRSVTQFALLGHELKDHPEVIVERWLENNSLLSGPKAPAERPKRAGNLRAVFGQTAAGPHALDLRADGPHALVGGTTGAGKSELLQSWITSLAAAHSPERVTFLLVDYKGGAAFADCTELPHTIGLVTDLSPAMVRRALTSLSAELHFREELFAEHGVKDLQEMEKHGIVGAPPSLVIVVDEFAALVKEVPEFVDGVVNVAQRGRSLGLHLILATQRPAGVIKDNLRANTNLRVALRMADEMDSTDVLGTDAAAHFDPAIPGRAMSKSGPRRLTSFQTAYAGGWTSSEPEPPEIVVEELGLGSRRRWEVEKPPAAHKDRAETDIKKLVQNIIAANELAELRPPRKAWLPELRPVYDIATLPTRRRDDELTFAIADDPERQSQPAVAFRPDREGNLAVYGTGGSGKSTLLRSLALAAGFSHRGGPCHVYGIDVGSRGLAMLEDLPHVGSIIPGSDHERIVRLLTWLRQVVDERAGRYAAVNAATITDYRRLAGAPDETRILLLVDGIAAFRSAYETADRLKYVDLLTAIASEGRPVGVHVVMAAEIRTGLTTAMSSAVQRRVVLRMATPDDYAMLGVANDVLDETTPAGRGIDGDRQVQVAVLGEKADALSQAEQVRALASAMRDAGVATAPPIVSLQSEVALADLPVPAHGLVTVGLAGDTLAPADIDPTGAFLLIGPPGSGRSTALATLVASMRRTHPEAELHWFGPRRSALAGQPFWASSSTTVEETVKNANELTAQLQARAAGAPPVMVVVEAAGDFVNTPADAAFQQLVKACVAEEQWFVAEGEVSTVKTGMGYLGLVKSARRGLALQPDQESGAGMFNTAFPRINRNDFPVGRGLLVGSGRSSMVQVARSS</sequence>
<dbReference type="PROSITE" id="PS50901">
    <property type="entry name" value="FTSK"/>
    <property type="match status" value="2"/>
</dbReference>
<dbReference type="SUPFAM" id="SSF52540">
    <property type="entry name" value="P-loop containing nucleoside triphosphate hydrolases"/>
    <property type="match status" value="2"/>
</dbReference>
<name>A0ABT9B3U7_9ACTN</name>
<dbReference type="PANTHER" id="PTHR22683:SF1">
    <property type="entry name" value="TYPE VII SECRETION SYSTEM PROTEIN ESSC"/>
    <property type="match status" value="1"/>
</dbReference>
<dbReference type="SMART" id="SM00382">
    <property type="entry name" value="AAA"/>
    <property type="match status" value="2"/>
</dbReference>
<keyword evidence="8" id="KW-1185">Reference proteome</keyword>
<reference evidence="7 8" key="1">
    <citation type="submission" date="2023-07" db="EMBL/GenBank/DDBJ databases">
        <title>Nocardioides sp. nov WY-20 isolated from soil.</title>
        <authorList>
            <person name="Liu B."/>
            <person name="Wan Y."/>
        </authorList>
    </citation>
    <scope>NUCLEOTIDE SEQUENCE [LARGE SCALE GENOMIC DNA]</scope>
    <source>
        <strain evidence="7 8">WY-20</strain>
    </source>
</reference>
<feature type="domain" description="FHA" evidence="5">
    <location>
        <begin position="117"/>
        <end position="165"/>
    </location>
</feature>
<dbReference type="Pfam" id="PF16697">
    <property type="entry name" value="Yop-YscD_cpl"/>
    <property type="match status" value="1"/>
</dbReference>
<evidence type="ECO:0000256" key="4">
    <source>
        <dbReference type="PROSITE-ProRule" id="PRU00289"/>
    </source>
</evidence>